<feature type="transmembrane region" description="Helical" evidence="1">
    <location>
        <begin position="1114"/>
        <end position="1132"/>
    </location>
</feature>
<dbReference type="OMA" id="HEPIVSW"/>
<keyword evidence="4" id="KW-1185">Reference proteome</keyword>
<organism evidence="3 4">
    <name type="scientific">Plasmodium gonderi</name>
    <dbReference type="NCBI Taxonomy" id="77519"/>
    <lineage>
        <taxon>Eukaryota</taxon>
        <taxon>Sar</taxon>
        <taxon>Alveolata</taxon>
        <taxon>Apicomplexa</taxon>
        <taxon>Aconoidasida</taxon>
        <taxon>Haemosporida</taxon>
        <taxon>Plasmodiidae</taxon>
        <taxon>Plasmodium</taxon>
        <taxon>Plasmodium (Plasmodium)</taxon>
    </lineage>
</organism>
<comment type="caution">
    <text evidence="3">The sequence shown here is derived from an EMBL/GenBank/DDBJ whole genome shotgun (WGS) entry which is preliminary data.</text>
</comment>
<feature type="transmembrane region" description="Helical" evidence="1">
    <location>
        <begin position="114"/>
        <end position="134"/>
    </location>
</feature>
<dbReference type="Proteomes" id="UP000195521">
    <property type="component" value="Unassembled WGS sequence"/>
</dbReference>
<dbReference type="PROSITE" id="PS50156">
    <property type="entry name" value="SSD"/>
    <property type="match status" value="1"/>
</dbReference>
<dbReference type="InterPro" id="IPR000731">
    <property type="entry name" value="SSD"/>
</dbReference>
<keyword evidence="1" id="KW-0472">Membrane</keyword>
<protein>
    <recommendedName>
        <fullName evidence="2">SSD domain-containing protein</fullName>
    </recommendedName>
</protein>
<evidence type="ECO:0000259" key="2">
    <source>
        <dbReference type="PROSITE" id="PS50156"/>
    </source>
</evidence>
<name>A0A1Y1JLX1_PLAGO</name>
<feature type="transmembrane region" description="Helical" evidence="1">
    <location>
        <begin position="407"/>
        <end position="430"/>
    </location>
</feature>
<feature type="transmembrane region" description="Helical" evidence="1">
    <location>
        <begin position="1144"/>
        <end position="1166"/>
    </location>
</feature>
<proteinExistence type="predicted"/>
<feature type="transmembrane region" description="Helical" evidence="1">
    <location>
        <begin position="481"/>
        <end position="504"/>
    </location>
</feature>
<sequence>MGSSNYDCKFQNEDEKKNYLNEKEMHDYNTNDKNVCSAFHYAKNLGVDEKNKFSNENEISFTSRKDDNGTSKNENYCKDPRCNNVVFQKEKNKKNFLHELCKKYVKLSLYRPRCIILSVIIGYLIIIIMSISFYNSIFDDTNNMTSLMDSFSKKTNVKEYVKMNVTKASDVVIHTSDNIGNNVEHFLKFYKKEKAASLLFYVDKKEDGNMLQYDILKDIFFLLQFFKQISIGNNKNWSDMCKKYDIPFIGSKCFVLGLFTVSELLNAEYDTTPNWELYFNDLLNKNDKSLGNFFYNALIFLPNFLYHPHKFNHGRVKVKDVINDISKNVEAFLFVFNLDENVDDSALNEWYRMLNKYVKLINERKETYVTIHNLDNTTFIHNLNKDRNWHIAVINENIVEENEQTSIIIGFKSNFVFAILSFLFIVIYVYSISSDVLKPSGKVGGEGRRRFLLIIAVYSLTFFSFFSTFFIYLLFRICILRIYLLNFFPLFFLSFLFCCVNVYYRNKCVLKNSQIIMQKMKNIKNLKNQSVDMTKYYIQASYKSLYFVGKVSLIIVTIHIVGFICTYKIVNTFSLNSIFTIIFLFFYYTIFFNNIFGYLFYKNRNLLLSSSLLALPLSSPSSSSSSHLPNDQSDQHVIAFSNEIKWKELDPVKVLGQNNCNSQCNGDINSISISKHGINQSIANTNPEMEKNTCCSHECLSQKNYNRVMDMHTRNFIHQCENGRIMENEEICRKSGKLCDGRAHKKGFLFFFVFFVFFFLGLFICLFIKNENMQFNIYSYMNKTSRLRIFIENFEKKAGFVIEPGYLILPSSSDFDYEDEENTDIIIKLIDDMKREGYIHEPIVSWIHAFKLLKNDCSNISSFSEQYDVDRYKKHCHDITLQKQSKELYFDKLKEIFEIDTEKTCNSFYKIVYEWLMHGEDGIYDSQSFKIKTVFQDQISQILPQYYNITPHLFYQDFLKMDEKYNITSSRIGFVLHNYASNQGKNFSNLNGIKNMVKKSNIKNIYFYSESYTLYNQVLNFLLEYKVMLTFYFLIYLFSLYMFNTMGVVIAFQFWLCYNLSVLYFMNTFSINTDAITIILLNMATAISLSHYLYSTLFFKSIMLDKMNLANNMVQSYPYLVFLLLYLVSFNMEDYVSNVLRFLILNHIVWFILYNLTIFCVHKICVKRR</sequence>
<evidence type="ECO:0000313" key="3">
    <source>
        <dbReference type="EMBL" id="GAW82628.1"/>
    </source>
</evidence>
<dbReference type="EMBL" id="BDQF01000013">
    <property type="protein sequence ID" value="GAW82628.1"/>
    <property type="molecule type" value="Genomic_DNA"/>
</dbReference>
<dbReference type="GeneID" id="39749365"/>
<evidence type="ECO:0000313" key="4">
    <source>
        <dbReference type="Proteomes" id="UP000195521"/>
    </source>
</evidence>
<keyword evidence="1" id="KW-0812">Transmembrane</keyword>
<feature type="transmembrane region" description="Helical" evidence="1">
    <location>
        <begin position="545"/>
        <end position="570"/>
    </location>
</feature>
<feature type="transmembrane region" description="Helical" evidence="1">
    <location>
        <begin position="451"/>
        <end position="475"/>
    </location>
</feature>
<feature type="transmembrane region" description="Helical" evidence="1">
    <location>
        <begin position="747"/>
        <end position="769"/>
    </location>
</feature>
<feature type="transmembrane region" description="Helical" evidence="1">
    <location>
        <begin position="576"/>
        <end position="601"/>
    </location>
</feature>
<dbReference type="OrthoDB" id="371955at2759"/>
<feature type="domain" description="SSD" evidence="2">
    <location>
        <begin position="414"/>
        <end position="598"/>
    </location>
</feature>
<reference evidence="4" key="1">
    <citation type="submission" date="2017-04" db="EMBL/GenBank/DDBJ databases">
        <title>Plasmodium gonderi genome.</title>
        <authorList>
            <person name="Arisue N."/>
            <person name="Honma H."/>
            <person name="Kawai S."/>
            <person name="Tougan T."/>
            <person name="Tanabe K."/>
            <person name="Horii T."/>
        </authorList>
    </citation>
    <scope>NUCLEOTIDE SEQUENCE [LARGE SCALE GENOMIC DNA]</scope>
    <source>
        <strain evidence="4">ATCC 30045</strain>
    </source>
</reference>
<feature type="transmembrane region" description="Helical" evidence="1">
    <location>
        <begin position="1030"/>
        <end position="1055"/>
    </location>
</feature>
<dbReference type="RefSeq" id="XP_028545217.1">
    <property type="nucleotide sequence ID" value="XM_028689416.1"/>
</dbReference>
<feature type="transmembrane region" description="Helical" evidence="1">
    <location>
        <begin position="1075"/>
        <end position="1094"/>
    </location>
</feature>
<keyword evidence="1" id="KW-1133">Transmembrane helix</keyword>
<evidence type="ECO:0000256" key="1">
    <source>
        <dbReference type="SAM" id="Phobius"/>
    </source>
</evidence>
<gene>
    <name evidence="3" type="ORF">PGO_126260</name>
</gene>
<dbReference type="AlphaFoldDB" id="A0A1Y1JLX1"/>
<accession>A0A1Y1JLX1</accession>